<proteinExistence type="predicted"/>
<organism evidence="2 3">
    <name type="scientific">Ceraceosorus guamensis</name>
    <dbReference type="NCBI Taxonomy" id="1522189"/>
    <lineage>
        <taxon>Eukaryota</taxon>
        <taxon>Fungi</taxon>
        <taxon>Dikarya</taxon>
        <taxon>Basidiomycota</taxon>
        <taxon>Ustilaginomycotina</taxon>
        <taxon>Exobasidiomycetes</taxon>
        <taxon>Ceraceosorales</taxon>
        <taxon>Ceraceosoraceae</taxon>
        <taxon>Ceraceosorus</taxon>
    </lineage>
</organism>
<keyword evidence="3" id="KW-1185">Reference proteome</keyword>
<evidence type="ECO:0000313" key="3">
    <source>
        <dbReference type="Proteomes" id="UP000245783"/>
    </source>
</evidence>
<evidence type="ECO:0000313" key="2">
    <source>
        <dbReference type="EMBL" id="PWN44725.1"/>
    </source>
</evidence>
<dbReference type="EMBL" id="KZ819359">
    <property type="protein sequence ID" value="PWN44725.1"/>
    <property type="molecule type" value="Genomic_DNA"/>
</dbReference>
<feature type="compositionally biased region" description="Polar residues" evidence="1">
    <location>
        <begin position="156"/>
        <end position="167"/>
    </location>
</feature>
<dbReference type="InParanoid" id="A0A316WAQ8"/>
<reference evidence="2 3" key="1">
    <citation type="journal article" date="2018" name="Mol. Biol. Evol.">
        <title>Broad Genomic Sampling Reveals a Smut Pathogenic Ancestry of the Fungal Clade Ustilaginomycotina.</title>
        <authorList>
            <person name="Kijpornyongpan T."/>
            <person name="Mondo S.J."/>
            <person name="Barry K."/>
            <person name="Sandor L."/>
            <person name="Lee J."/>
            <person name="Lipzen A."/>
            <person name="Pangilinan J."/>
            <person name="LaButti K."/>
            <person name="Hainaut M."/>
            <person name="Henrissat B."/>
            <person name="Grigoriev I.V."/>
            <person name="Spatafora J.W."/>
            <person name="Aime M.C."/>
        </authorList>
    </citation>
    <scope>NUCLEOTIDE SEQUENCE [LARGE SCALE GENOMIC DNA]</scope>
    <source>
        <strain evidence="2 3">MCA 4658</strain>
    </source>
</reference>
<dbReference type="AlphaFoldDB" id="A0A316WAQ8"/>
<dbReference type="GeneID" id="37038748"/>
<gene>
    <name evidence="2" type="ORF">IE81DRAFT_364717</name>
</gene>
<sequence length="184" mass="19133">MARKKKGTKKTAVPGSMANSIPAPNPQVGANATSPTKTATEQSNSRPHATSTQMNGVFAAIHRVEKKVDSQELILHSVLDSLRALTTKQAALSQATQLALAAPTTAEVKDLKAGLGQLSVLVMDFANFKAALQTMSSDVAGRLDDLKRMVEELATTPDNSDTESVPSNRAAAGAGGTPGHSDDL</sequence>
<accession>A0A316WAQ8</accession>
<dbReference type="Proteomes" id="UP000245783">
    <property type="component" value="Unassembled WGS sequence"/>
</dbReference>
<feature type="region of interest" description="Disordered" evidence="1">
    <location>
        <begin position="153"/>
        <end position="184"/>
    </location>
</feature>
<feature type="compositionally biased region" description="Polar residues" evidence="1">
    <location>
        <begin position="28"/>
        <end position="52"/>
    </location>
</feature>
<dbReference type="OrthoDB" id="10423409at2759"/>
<dbReference type="RefSeq" id="XP_025371885.1">
    <property type="nucleotide sequence ID" value="XM_025516878.1"/>
</dbReference>
<evidence type="ECO:0000256" key="1">
    <source>
        <dbReference type="SAM" id="MobiDB-lite"/>
    </source>
</evidence>
<protein>
    <submittedName>
        <fullName evidence="2">Uncharacterized protein</fullName>
    </submittedName>
</protein>
<name>A0A316WAQ8_9BASI</name>
<feature type="region of interest" description="Disordered" evidence="1">
    <location>
        <begin position="1"/>
        <end position="52"/>
    </location>
</feature>